<evidence type="ECO:0000313" key="2">
    <source>
        <dbReference type="Proteomes" id="UP000078559"/>
    </source>
</evidence>
<sequence length="77" mass="8431">MDIHELLKMASNAISNIASVPTVSSVVTAQHHVQQHISALQSGWGYQTALNSVQLYQVGRRKAIVTKEVACGQDWDL</sequence>
<keyword evidence="2" id="KW-1185">Reference proteome</keyword>
<dbReference type="EMBL" id="CM003105">
    <property type="protein sequence ID" value="KUI72056.1"/>
    <property type="molecule type" value="Genomic_DNA"/>
</dbReference>
<gene>
    <name evidence="1" type="ORF">VM1G_07694</name>
</gene>
<dbReference type="Proteomes" id="UP000078559">
    <property type="component" value="Chromosome 8"/>
</dbReference>
<name>A0A194W6B8_CYTMA</name>
<organism evidence="1 2">
    <name type="scientific">Cytospora mali</name>
    <name type="common">Apple Valsa canker fungus</name>
    <name type="synonym">Valsa mali</name>
    <dbReference type="NCBI Taxonomy" id="578113"/>
    <lineage>
        <taxon>Eukaryota</taxon>
        <taxon>Fungi</taxon>
        <taxon>Dikarya</taxon>
        <taxon>Ascomycota</taxon>
        <taxon>Pezizomycotina</taxon>
        <taxon>Sordariomycetes</taxon>
        <taxon>Sordariomycetidae</taxon>
        <taxon>Diaporthales</taxon>
        <taxon>Cytosporaceae</taxon>
        <taxon>Cytospora</taxon>
    </lineage>
</organism>
<proteinExistence type="predicted"/>
<evidence type="ECO:0000313" key="1">
    <source>
        <dbReference type="EMBL" id="KUI72056.1"/>
    </source>
</evidence>
<dbReference type="AlphaFoldDB" id="A0A194W6B8"/>
<accession>A0A194W6B8</accession>
<reference evidence="1" key="1">
    <citation type="submission" date="2014-12" db="EMBL/GenBank/DDBJ databases">
        <title>Genome Sequence of Valsa Canker Pathogens Uncovers a Specific Adaption of Colonization on Woody Bark.</title>
        <authorList>
            <person name="Yin Z."/>
            <person name="Liu H."/>
            <person name="Gao X."/>
            <person name="Li Z."/>
            <person name="Song N."/>
            <person name="Ke X."/>
            <person name="Dai Q."/>
            <person name="Wu Y."/>
            <person name="Sun Y."/>
            <person name="Xu J.-R."/>
            <person name="Kang Z.K."/>
            <person name="Wang L."/>
            <person name="Huang L."/>
        </authorList>
    </citation>
    <scope>NUCLEOTIDE SEQUENCE [LARGE SCALE GENOMIC DNA]</scope>
    <source>
        <strain evidence="1">03-8</strain>
    </source>
</reference>
<protein>
    <submittedName>
        <fullName evidence="1">Uncharacterized protein</fullName>
    </submittedName>
</protein>